<dbReference type="PATRIC" id="fig|380242.3.peg.757"/>
<dbReference type="EC" id="5.1.3.13" evidence="3 7"/>
<dbReference type="PANTHER" id="PTHR21047:SF2">
    <property type="entry name" value="THYMIDINE DIPHOSPHO-4-KETO-RHAMNOSE 3,5-EPIMERASE"/>
    <property type="match status" value="1"/>
</dbReference>
<dbReference type="InterPro" id="IPR000888">
    <property type="entry name" value="RmlC-like"/>
</dbReference>
<sequence>MPFSFKKLAIPEVLLIEPAVFPDTRGAFAELYKYPDFFRAGIPKQIVQINYSRSDRYVLRGLHYQKNPMAQGKIMSVLSGEIFDVAVDIRQGSPSYRKWVCETLSSANMKMLYIPEGFAHGFCVLSEKAEITYQCTNTYSPEHERGILWNDPDLAIPWPLNHPLLSEKDGRFPPLKNADNNFVYGM</sequence>
<comment type="subunit">
    <text evidence="7">Homodimer.</text>
</comment>
<dbReference type="GO" id="GO:0019305">
    <property type="term" value="P:dTDP-rhamnose biosynthetic process"/>
    <property type="evidence" value="ECO:0007669"/>
    <property type="project" value="UniProtKB-UniRule"/>
</dbReference>
<dbReference type="Gene3D" id="2.60.120.10">
    <property type="entry name" value="Jelly Rolls"/>
    <property type="match status" value="1"/>
</dbReference>
<dbReference type="GO" id="GO:0005829">
    <property type="term" value="C:cytosol"/>
    <property type="evidence" value="ECO:0007669"/>
    <property type="project" value="TreeGrafter"/>
</dbReference>
<dbReference type="EMBL" id="LAQJ01000083">
    <property type="protein sequence ID" value="KKO20673.1"/>
    <property type="molecule type" value="Genomic_DNA"/>
</dbReference>
<comment type="pathway">
    <text evidence="7">Carbohydrate biosynthesis; dTDP-L-rhamnose biosynthesis.</text>
</comment>
<dbReference type="SUPFAM" id="SSF51182">
    <property type="entry name" value="RmlC-like cupins"/>
    <property type="match status" value="1"/>
</dbReference>
<dbReference type="NCBIfam" id="TIGR01221">
    <property type="entry name" value="rmlC"/>
    <property type="match status" value="1"/>
</dbReference>
<comment type="caution">
    <text evidence="8">The sequence shown here is derived from an EMBL/GenBank/DDBJ whole genome shotgun (WGS) entry which is preliminary data.</text>
</comment>
<protein>
    <recommendedName>
        <fullName evidence="4 7">dTDP-4-dehydrorhamnose 3,5-epimerase</fullName>
        <ecNumber evidence="3 7">5.1.3.13</ecNumber>
    </recommendedName>
    <alternativeName>
        <fullName evidence="7">Thymidine diphospho-4-keto-rhamnose 3,5-epimerase</fullName>
    </alternativeName>
</protein>
<dbReference type="GO" id="GO:0000271">
    <property type="term" value="P:polysaccharide biosynthetic process"/>
    <property type="evidence" value="ECO:0007669"/>
    <property type="project" value="TreeGrafter"/>
</dbReference>
<dbReference type="Pfam" id="PF00908">
    <property type="entry name" value="dTDP_sugar_isom"/>
    <property type="match status" value="1"/>
</dbReference>
<evidence type="ECO:0000256" key="4">
    <source>
        <dbReference type="ARBA" id="ARBA00019595"/>
    </source>
</evidence>
<dbReference type="AlphaFoldDB" id="A0A0M2UX79"/>
<dbReference type="Proteomes" id="UP000034954">
    <property type="component" value="Unassembled WGS sequence"/>
</dbReference>
<dbReference type="InterPro" id="IPR014710">
    <property type="entry name" value="RmlC-like_jellyroll"/>
</dbReference>
<evidence type="ECO:0000256" key="7">
    <source>
        <dbReference type="RuleBase" id="RU364069"/>
    </source>
</evidence>
<evidence type="ECO:0000256" key="6">
    <source>
        <dbReference type="PIRSR" id="PIRSR600888-3"/>
    </source>
</evidence>
<dbReference type="PANTHER" id="PTHR21047">
    <property type="entry name" value="DTDP-6-DEOXY-D-GLUCOSE-3,5 EPIMERASE"/>
    <property type="match status" value="1"/>
</dbReference>
<feature type="active site" description="Proton acceptor" evidence="5">
    <location>
        <position position="63"/>
    </location>
</feature>
<feature type="active site" description="Proton donor" evidence="5">
    <location>
        <position position="133"/>
    </location>
</feature>
<reference evidence="8 9" key="1">
    <citation type="journal article" date="2013" name="BMC Microbiol.">
        <title>Identification of the type II cytochrome c maturation pathway in anammox bacteria by comparative genomics.</title>
        <authorList>
            <person name="Ferousi C."/>
            <person name="Speth D.R."/>
            <person name="Reimann J."/>
            <person name="Op den Camp H.J."/>
            <person name="Allen J.W."/>
            <person name="Keltjens J.T."/>
            <person name="Jetten M.S."/>
        </authorList>
    </citation>
    <scope>NUCLEOTIDE SEQUENCE [LARGE SCALE GENOMIC DNA]</scope>
    <source>
        <strain evidence="8">RU1</strain>
    </source>
</reference>
<evidence type="ECO:0000313" key="8">
    <source>
        <dbReference type="EMBL" id="KKO20673.1"/>
    </source>
</evidence>
<comment type="similarity">
    <text evidence="7">Belongs to the dTDP-4-dehydrorhamnose 3,5-epimerase family.</text>
</comment>
<dbReference type="GO" id="GO:0008830">
    <property type="term" value="F:dTDP-4-dehydrorhamnose 3,5-epimerase activity"/>
    <property type="evidence" value="ECO:0007669"/>
    <property type="project" value="UniProtKB-UniRule"/>
</dbReference>
<evidence type="ECO:0000256" key="1">
    <source>
        <dbReference type="ARBA" id="ARBA00001298"/>
    </source>
</evidence>
<accession>A0A0M2UX79</accession>
<keyword evidence="9" id="KW-1185">Reference proteome</keyword>
<dbReference type="CDD" id="cd00438">
    <property type="entry name" value="cupin_RmlC"/>
    <property type="match status" value="1"/>
</dbReference>
<evidence type="ECO:0000313" key="9">
    <source>
        <dbReference type="Proteomes" id="UP000034954"/>
    </source>
</evidence>
<gene>
    <name evidence="8" type="ORF">BROFUL_00601</name>
</gene>
<name>A0A0M2UX79_9BACT</name>
<comment type="catalytic activity">
    <reaction evidence="1 7">
        <text>dTDP-4-dehydro-6-deoxy-alpha-D-glucose = dTDP-4-dehydro-beta-L-rhamnose</text>
        <dbReference type="Rhea" id="RHEA:16969"/>
        <dbReference type="ChEBI" id="CHEBI:57649"/>
        <dbReference type="ChEBI" id="CHEBI:62830"/>
        <dbReference type="EC" id="5.1.3.13"/>
    </reaction>
</comment>
<evidence type="ECO:0000256" key="2">
    <source>
        <dbReference type="ARBA" id="ARBA00001997"/>
    </source>
</evidence>
<dbReference type="InterPro" id="IPR011051">
    <property type="entry name" value="RmlC_Cupin_sf"/>
</dbReference>
<organism evidence="8 9">
    <name type="scientific">Candidatus Brocadia fulgida</name>
    <dbReference type="NCBI Taxonomy" id="380242"/>
    <lineage>
        <taxon>Bacteria</taxon>
        <taxon>Pseudomonadati</taxon>
        <taxon>Planctomycetota</taxon>
        <taxon>Candidatus Brocadiia</taxon>
        <taxon>Candidatus Brocadiales</taxon>
        <taxon>Candidatus Brocadiaceae</taxon>
        <taxon>Candidatus Brocadia</taxon>
    </lineage>
</organism>
<evidence type="ECO:0000256" key="3">
    <source>
        <dbReference type="ARBA" id="ARBA00012098"/>
    </source>
</evidence>
<dbReference type="UniPathway" id="UPA00124"/>
<feature type="site" description="Participates in a stacking interaction with the thymidine ring of dTDP-4-oxo-6-deoxyglucose" evidence="6">
    <location>
        <position position="139"/>
    </location>
</feature>
<keyword evidence="7" id="KW-0413">Isomerase</keyword>
<comment type="function">
    <text evidence="2 7">Catalyzes the epimerization of the C3' and C5'positions of dTDP-6-deoxy-D-xylo-4-hexulose, forming dTDP-6-deoxy-L-lyxo-4-hexulose.</text>
</comment>
<evidence type="ECO:0000256" key="5">
    <source>
        <dbReference type="PIRSR" id="PIRSR600888-1"/>
    </source>
</evidence>
<proteinExistence type="inferred from homology"/>